<dbReference type="SMART" id="SM00418">
    <property type="entry name" value="HTH_ARSR"/>
    <property type="match status" value="1"/>
</dbReference>
<dbReference type="InterPro" id="IPR011991">
    <property type="entry name" value="ArsR-like_HTH"/>
</dbReference>
<reference evidence="6 7" key="1">
    <citation type="submission" date="2013-08" db="EMBL/GenBank/DDBJ databases">
        <title>Intrasporangium oryzae NRRL B-24470.</title>
        <authorList>
            <person name="Liu H."/>
            <person name="Wang G."/>
        </authorList>
    </citation>
    <scope>NUCLEOTIDE SEQUENCE [LARGE SCALE GENOMIC DNA]</scope>
    <source>
        <strain evidence="6 7">NRRL B-24470</strain>
    </source>
</reference>
<dbReference type="PANTHER" id="PTHR33154:SF15">
    <property type="entry name" value="REGULATORY PROTEIN ARSR"/>
    <property type="match status" value="1"/>
</dbReference>
<evidence type="ECO:0000256" key="1">
    <source>
        <dbReference type="ARBA" id="ARBA00023015"/>
    </source>
</evidence>
<dbReference type="Pfam" id="PF12840">
    <property type="entry name" value="HTH_20"/>
    <property type="match status" value="1"/>
</dbReference>
<evidence type="ECO:0000313" key="6">
    <source>
        <dbReference type="EMBL" id="EWT00832.1"/>
    </source>
</evidence>
<name>W9G687_9MICO</name>
<evidence type="ECO:0000256" key="4">
    <source>
        <dbReference type="SAM" id="MobiDB-lite"/>
    </source>
</evidence>
<dbReference type="SUPFAM" id="SSF46785">
    <property type="entry name" value="Winged helix' DNA-binding domain"/>
    <property type="match status" value="1"/>
</dbReference>
<evidence type="ECO:0000256" key="3">
    <source>
        <dbReference type="ARBA" id="ARBA00023163"/>
    </source>
</evidence>
<dbReference type="CDD" id="cd00090">
    <property type="entry name" value="HTH_ARSR"/>
    <property type="match status" value="1"/>
</dbReference>
<dbReference type="Gene3D" id="1.10.10.10">
    <property type="entry name" value="Winged helix-like DNA-binding domain superfamily/Winged helix DNA-binding domain"/>
    <property type="match status" value="1"/>
</dbReference>
<feature type="domain" description="HTH arsR-type" evidence="5">
    <location>
        <begin position="17"/>
        <end position="161"/>
    </location>
</feature>
<dbReference type="EMBL" id="AWSA01000033">
    <property type="protein sequence ID" value="EWT00832.1"/>
    <property type="molecule type" value="Genomic_DNA"/>
</dbReference>
<gene>
    <name evidence="6" type="ORF">N865_13445</name>
</gene>
<sequence length="224" mass="24265">MATEQGARRQVTITDPRALKALAHPARQRLIRLLAAGEVITATEAATLVGMSPSAVSHHLRQLEKYGLAERAEATGDGRERPWRIGADSIGLNPAPGDEVGTIATQSIVGLEITDLIDRLEAHQGQPPDPWGSYIGLGRRDFWLTRDEVEMIRDRLEELLADFDRTRSTRSHPEGARRHTLLVSFVPNEGVSLLDGARAADGDADRDAVRDAGAEVGAEVGRDG</sequence>
<keyword evidence="7" id="KW-1185">Reference proteome</keyword>
<dbReference type="RefSeq" id="WP_051510627.1">
    <property type="nucleotide sequence ID" value="NZ_AWSA01000033.1"/>
</dbReference>
<dbReference type="InterPro" id="IPR036390">
    <property type="entry name" value="WH_DNA-bd_sf"/>
</dbReference>
<dbReference type="GO" id="GO:0003700">
    <property type="term" value="F:DNA-binding transcription factor activity"/>
    <property type="evidence" value="ECO:0007669"/>
    <property type="project" value="InterPro"/>
</dbReference>
<dbReference type="STRING" id="1386089.N865_13445"/>
<dbReference type="InterPro" id="IPR051081">
    <property type="entry name" value="HTH_MetalResp_TranReg"/>
</dbReference>
<evidence type="ECO:0000256" key="2">
    <source>
        <dbReference type="ARBA" id="ARBA00023125"/>
    </source>
</evidence>
<evidence type="ECO:0000313" key="7">
    <source>
        <dbReference type="Proteomes" id="UP000019489"/>
    </source>
</evidence>
<organism evidence="6 7">
    <name type="scientific">Intrasporangium oryzae NRRL B-24470</name>
    <dbReference type="NCBI Taxonomy" id="1386089"/>
    <lineage>
        <taxon>Bacteria</taxon>
        <taxon>Bacillati</taxon>
        <taxon>Actinomycetota</taxon>
        <taxon>Actinomycetes</taxon>
        <taxon>Micrococcales</taxon>
        <taxon>Intrasporangiaceae</taxon>
        <taxon>Intrasporangium</taxon>
    </lineage>
</organism>
<protein>
    <submittedName>
        <fullName evidence="6">ArsR family transcriptional regulator</fullName>
    </submittedName>
</protein>
<keyword evidence="1" id="KW-0805">Transcription regulation</keyword>
<dbReference type="eggNOG" id="COG0640">
    <property type="taxonomic scope" value="Bacteria"/>
</dbReference>
<dbReference type="InterPro" id="IPR001845">
    <property type="entry name" value="HTH_ArsR_DNA-bd_dom"/>
</dbReference>
<proteinExistence type="predicted"/>
<feature type="region of interest" description="Disordered" evidence="4">
    <location>
        <begin position="198"/>
        <end position="224"/>
    </location>
</feature>
<keyword evidence="2" id="KW-0238">DNA-binding</keyword>
<evidence type="ECO:0000259" key="5">
    <source>
        <dbReference type="SMART" id="SM00418"/>
    </source>
</evidence>
<dbReference type="PRINTS" id="PR00778">
    <property type="entry name" value="HTHARSR"/>
</dbReference>
<accession>W9G687</accession>
<dbReference type="Proteomes" id="UP000019489">
    <property type="component" value="Unassembled WGS sequence"/>
</dbReference>
<keyword evidence="3" id="KW-0804">Transcription</keyword>
<dbReference type="AlphaFoldDB" id="W9G687"/>
<dbReference type="PANTHER" id="PTHR33154">
    <property type="entry name" value="TRANSCRIPTIONAL REGULATOR, ARSR FAMILY"/>
    <property type="match status" value="1"/>
</dbReference>
<dbReference type="InterPro" id="IPR036388">
    <property type="entry name" value="WH-like_DNA-bd_sf"/>
</dbReference>
<feature type="compositionally biased region" description="Basic and acidic residues" evidence="4">
    <location>
        <begin position="198"/>
        <end position="213"/>
    </location>
</feature>
<comment type="caution">
    <text evidence="6">The sequence shown here is derived from an EMBL/GenBank/DDBJ whole genome shotgun (WGS) entry which is preliminary data.</text>
</comment>
<dbReference type="GO" id="GO:0003677">
    <property type="term" value="F:DNA binding"/>
    <property type="evidence" value="ECO:0007669"/>
    <property type="project" value="UniProtKB-KW"/>
</dbReference>